<dbReference type="PANTHER" id="PTHR12606:SF136">
    <property type="entry name" value="ULP1 PROTEASE FAMILY PROTEIN"/>
    <property type="match status" value="1"/>
</dbReference>
<dbReference type="EMBL" id="JASCZI010151037">
    <property type="protein sequence ID" value="MED6167240.1"/>
    <property type="molecule type" value="Genomic_DNA"/>
</dbReference>
<keyword evidence="3" id="KW-0378">Hydrolase</keyword>
<comment type="caution">
    <text evidence="6">The sequence shown here is derived from an EMBL/GenBank/DDBJ whole genome shotgun (WGS) entry which is preliminary data.</text>
</comment>
<organism evidence="6 7">
    <name type="scientific">Stylosanthes scabra</name>
    <dbReference type="NCBI Taxonomy" id="79078"/>
    <lineage>
        <taxon>Eukaryota</taxon>
        <taxon>Viridiplantae</taxon>
        <taxon>Streptophyta</taxon>
        <taxon>Embryophyta</taxon>
        <taxon>Tracheophyta</taxon>
        <taxon>Spermatophyta</taxon>
        <taxon>Magnoliopsida</taxon>
        <taxon>eudicotyledons</taxon>
        <taxon>Gunneridae</taxon>
        <taxon>Pentapetalae</taxon>
        <taxon>rosids</taxon>
        <taxon>fabids</taxon>
        <taxon>Fabales</taxon>
        <taxon>Fabaceae</taxon>
        <taxon>Papilionoideae</taxon>
        <taxon>50 kb inversion clade</taxon>
        <taxon>dalbergioids sensu lato</taxon>
        <taxon>Dalbergieae</taxon>
        <taxon>Pterocarpus clade</taxon>
        <taxon>Stylosanthes</taxon>
    </lineage>
</organism>
<evidence type="ECO:0000259" key="5">
    <source>
        <dbReference type="PROSITE" id="PS50600"/>
    </source>
</evidence>
<keyword evidence="4" id="KW-0788">Thiol protease</keyword>
<feature type="domain" description="Ubiquitin-like protease family profile" evidence="5">
    <location>
        <begin position="1"/>
        <end position="179"/>
    </location>
</feature>
<reference evidence="6 7" key="1">
    <citation type="journal article" date="2023" name="Plants (Basel)">
        <title>Bridging the Gap: Combining Genomics and Transcriptomics Approaches to Understand Stylosanthes scabra, an Orphan Legume from the Brazilian Caatinga.</title>
        <authorList>
            <person name="Ferreira-Neto J.R.C."/>
            <person name="da Silva M.D."/>
            <person name="Binneck E."/>
            <person name="de Melo N.F."/>
            <person name="da Silva R.H."/>
            <person name="de Melo A.L.T.M."/>
            <person name="Pandolfi V."/>
            <person name="Bustamante F.O."/>
            <person name="Brasileiro-Vidal A.C."/>
            <person name="Benko-Iseppon A.M."/>
        </authorList>
    </citation>
    <scope>NUCLEOTIDE SEQUENCE [LARGE SCALE GENOMIC DNA]</scope>
    <source>
        <tissue evidence="6">Leaves</tissue>
    </source>
</reference>
<accession>A0ABU6V416</accession>
<dbReference type="Pfam" id="PF02902">
    <property type="entry name" value="Peptidase_C48"/>
    <property type="match status" value="1"/>
</dbReference>
<evidence type="ECO:0000313" key="7">
    <source>
        <dbReference type="Proteomes" id="UP001341840"/>
    </source>
</evidence>
<evidence type="ECO:0000256" key="3">
    <source>
        <dbReference type="ARBA" id="ARBA00022801"/>
    </source>
</evidence>
<dbReference type="PANTHER" id="PTHR12606">
    <property type="entry name" value="SENTRIN/SUMO-SPECIFIC PROTEASE"/>
    <property type="match status" value="1"/>
</dbReference>
<evidence type="ECO:0000256" key="4">
    <source>
        <dbReference type="ARBA" id="ARBA00022807"/>
    </source>
</evidence>
<evidence type="ECO:0000256" key="2">
    <source>
        <dbReference type="ARBA" id="ARBA00022670"/>
    </source>
</evidence>
<gene>
    <name evidence="6" type="ORF">PIB30_001138</name>
</gene>
<keyword evidence="7" id="KW-1185">Reference proteome</keyword>
<name>A0ABU6V416_9FABA</name>
<dbReference type="PROSITE" id="PS50600">
    <property type="entry name" value="ULP_PROTEASE"/>
    <property type="match status" value="1"/>
</dbReference>
<dbReference type="InterPro" id="IPR003653">
    <property type="entry name" value="Peptidase_C48_C"/>
</dbReference>
<proteinExistence type="inferred from homology"/>
<sequence length="230" mass="27471">MAPTEHIDIQVVSIMCHILNRTPGERFQNLIYCVPPELLQRMFEKYEHKWLDDKKKPQDFRTLLNHKEFLSYLEKDRLQSHRFLFAPTLFARHWWLYVLNVEKKHLFVLDSKNVVSPSPERTQMGRFGSNILDQLFRWAGRPSMFRRGQNSLLPMYINIPQQPNEYDCAVFVMKWMEELDPTILKECHDGTRGHNIQPWTAVELEKFREKIVSNILLSPENTMRLDVITE</sequence>
<comment type="similarity">
    <text evidence="1">Belongs to the peptidase C48 family.</text>
</comment>
<dbReference type="InterPro" id="IPR038765">
    <property type="entry name" value="Papain-like_cys_pep_sf"/>
</dbReference>
<evidence type="ECO:0000313" key="6">
    <source>
        <dbReference type="EMBL" id="MED6167240.1"/>
    </source>
</evidence>
<dbReference type="Proteomes" id="UP001341840">
    <property type="component" value="Unassembled WGS sequence"/>
</dbReference>
<dbReference type="SUPFAM" id="SSF54001">
    <property type="entry name" value="Cysteine proteinases"/>
    <property type="match status" value="1"/>
</dbReference>
<keyword evidence="2" id="KW-0645">Protease</keyword>
<dbReference type="Gene3D" id="3.40.395.10">
    <property type="entry name" value="Adenoviral Proteinase, Chain A"/>
    <property type="match status" value="1"/>
</dbReference>
<evidence type="ECO:0000256" key="1">
    <source>
        <dbReference type="ARBA" id="ARBA00005234"/>
    </source>
</evidence>
<protein>
    <recommendedName>
        <fullName evidence="5">Ubiquitin-like protease family profile domain-containing protein</fullName>
    </recommendedName>
</protein>